<accession>A0ABU6TD99</accession>
<evidence type="ECO:0000256" key="1">
    <source>
        <dbReference type="SAM" id="MobiDB-lite"/>
    </source>
</evidence>
<feature type="compositionally biased region" description="Acidic residues" evidence="1">
    <location>
        <begin position="121"/>
        <end position="144"/>
    </location>
</feature>
<comment type="caution">
    <text evidence="2">The sequence shown here is derived from an EMBL/GenBank/DDBJ whole genome shotgun (WGS) entry which is preliminary data.</text>
</comment>
<dbReference type="Proteomes" id="UP001341840">
    <property type="component" value="Unassembled WGS sequence"/>
</dbReference>
<evidence type="ECO:0000313" key="2">
    <source>
        <dbReference type="EMBL" id="MED6146701.1"/>
    </source>
</evidence>
<feature type="region of interest" description="Disordered" evidence="1">
    <location>
        <begin position="113"/>
        <end position="144"/>
    </location>
</feature>
<dbReference type="EMBL" id="JASCZI010090804">
    <property type="protein sequence ID" value="MED6146701.1"/>
    <property type="molecule type" value="Genomic_DNA"/>
</dbReference>
<keyword evidence="3" id="KW-1185">Reference proteome</keyword>
<organism evidence="2 3">
    <name type="scientific">Stylosanthes scabra</name>
    <dbReference type="NCBI Taxonomy" id="79078"/>
    <lineage>
        <taxon>Eukaryota</taxon>
        <taxon>Viridiplantae</taxon>
        <taxon>Streptophyta</taxon>
        <taxon>Embryophyta</taxon>
        <taxon>Tracheophyta</taxon>
        <taxon>Spermatophyta</taxon>
        <taxon>Magnoliopsida</taxon>
        <taxon>eudicotyledons</taxon>
        <taxon>Gunneridae</taxon>
        <taxon>Pentapetalae</taxon>
        <taxon>rosids</taxon>
        <taxon>fabids</taxon>
        <taxon>Fabales</taxon>
        <taxon>Fabaceae</taxon>
        <taxon>Papilionoideae</taxon>
        <taxon>50 kb inversion clade</taxon>
        <taxon>dalbergioids sensu lato</taxon>
        <taxon>Dalbergieae</taxon>
        <taxon>Pterocarpus clade</taxon>
        <taxon>Stylosanthes</taxon>
    </lineage>
</organism>
<proteinExistence type="predicted"/>
<sequence>MSDSNLIVGTLYPDGEMKRGVDGIEFACPNPILCYIQRVDTLDELKNFILRTMGTVGRKHAMFELHQRYDPCQVMELLVETRDVPICSEAGPSCTWAGQVGAIAAPPLRIATPDVSMDMDSGSDDGSDGDYLGESEESTDSFDEAEYVGESQVGRRFLFLAPAAIPNLASTVRPNPSMRRKTKGRPVSTRIMNEMDLIERQEKRCGICCQPRHTRRGCPNAAHPKD</sequence>
<evidence type="ECO:0000313" key="3">
    <source>
        <dbReference type="Proteomes" id="UP001341840"/>
    </source>
</evidence>
<name>A0ABU6TD99_9FABA</name>
<gene>
    <name evidence="2" type="ORF">PIB30_036937</name>
</gene>
<protein>
    <submittedName>
        <fullName evidence="2">Uncharacterized protein</fullName>
    </submittedName>
</protein>
<reference evidence="2 3" key="1">
    <citation type="journal article" date="2023" name="Plants (Basel)">
        <title>Bridging the Gap: Combining Genomics and Transcriptomics Approaches to Understand Stylosanthes scabra, an Orphan Legume from the Brazilian Caatinga.</title>
        <authorList>
            <person name="Ferreira-Neto J.R.C."/>
            <person name="da Silva M.D."/>
            <person name="Binneck E."/>
            <person name="de Melo N.F."/>
            <person name="da Silva R.H."/>
            <person name="de Melo A.L.T.M."/>
            <person name="Pandolfi V."/>
            <person name="Bustamante F.O."/>
            <person name="Brasileiro-Vidal A.C."/>
            <person name="Benko-Iseppon A.M."/>
        </authorList>
    </citation>
    <scope>NUCLEOTIDE SEQUENCE [LARGE SCALE GENOMIC DNA]</scope>
    <source>
        <tissue evidence="2">Leaves</tissue>
    </source>
</reference>